<name>A0AA38MRB7_9AGAR</name>
<comment type="caution">
    <text evidence="2">The sequence shown here is derived from an EMBL/GenBank/DDBJ whole genome shotgun (WGS) entry which is preliminary data.</text>
</comment>
<proteinExistence type="predicted"/>
<gene>
    <name evidence="2" type="ORF">DFJ43DRAFT_1043001</name>
</gene>
<reference evidence="2" key="1">
    <citation type="submission" date="2022-08" db="EMBL/GenBank/DDBJ databases">
        <authorList>
            <consortium name="DOE Joint Genome Institute"/>
            <person name="Min B."/>
            <person name="Sierra-Patev S."/>
            <person name="Naranjo-Ortiz M."/>
            <person name="Looney B."/>
            <person name="Konkel Z."/>
            <person name="Slot J.C."/>
            <person name="Sakamoto Y."/>
            <person name="Steenwyk J.L."/>
            <person name="Rokas A."/>
            <person name="Carro J."/>
            <person name="Camarero S."/>
            <person name="Ferreira P."/>
            <person name="Molpeceres G."/>
            <person name="Ruiz-duenas F.J."/>
            <person name="Serrano A."/>
            <person name="Henrissat B."/>
            <person name="Drula E."/>
            <person name="Hughes K.W."/>
            <person name="Mata J.L."/>
            <person name="Ishikawa N.K."/>
            <person name="Vargas-Isla R."/>
            <person name="Ushijima S."/>
            <person name="Smith C.A."/>
            <person name="Ahrendt S."/>
            <person name="Andreopoulos W."/>
            <person name="He G."/>
            <person name="LaButti K."/>
            <person name="Lipzen A."/>
            <person name="Ng V."/>
            <person name="Riley R."/>
            <person name="Sandor L."/>
            <person name="Barry K."/>
            <person name="Martinez A.T."/>
            <person name="Xiao Y."/>
            <person name="Gibbons J.G."/>
            <person name="Terashima K."/>
            <person name="Hibbett D.S."/>
            <person name="Grigoriev I.V."/>
        </authorList>
    </citation>
    <scope>NUCLEOTIDE SEQUENCE</scope>
    <source>
        <strain evidence="2">ET3784</strain>
    </source>
</reference>
<evidence type="ECO:0000256" key="1">
    <source>
        <dbReference type="SAM" id="MobiDB-lite"/>
    </source>
</evidence>
<accession>A0AA38MRB7</accession>
<reference evidence="2" key="2">
    <citation type="journal article" date="2023" name="Proc. Natl. Acad. Sci. U.S.A.">
        <title>A global phylogenomic analysis of the shiitake genus Lentinula.</title>
        <authorList>
            <person name="Sierra-Patev S."/>
            <person name="Min B."/>
            <person name="Naranjo-Ortiz M."/>
            <person name="Looney B."/>
            <person name="Konkel Z."/>
            <person name="Slot J.C."/>
            <person name="Sakamoto Y."/>
            <person name="Steenwyk J.L."/>
            <person name="Rokas A."/>
            <person name="Carro J."/>
            <person name="Camarero S."/>
            <person name="Ferreira P."/>
            <person name="Molpeceres G."/>
            <person name="Ruiz-Duenas F.J."/>
            <person name="Serrano A."/>
            <person name="Henrissat B."/>
            <person name="Drula E."/>
            <person name="Hughes K.W."/>
            <person name="Mata J.L."/>
            <person name="Ishikawa N.K."/>
            <person name="Vargas-Isla R."/>
            <person name="Ushijima S."/>
            <person name="Smith C.A."/>
            <person name="Donoghue J."/>
            <person name="Ahrendt S."/>
            <person name="Andreopoulos W."/>
            <person name="He G."/>
            <person name="LaButti K."/>
            <person name="Lipzen A."/>
            <person name="Ng V."/>
            <person name="Riley R."/>
            <person name="Sandor L."/>
            <person name="Barry K."/>
            <person name="Martinez A.T."/>
            <person name="Xiao Y."/>
            <person name="Gibbons J.G."/>
            <person name="Terashima K."/>
            <person name="Grigoriev I.V."/>
            <person name="Hibbett D."/>
        </authorList>
    </citation>
    <scope>NUCLEOTIDE SEQUENCE</scope>
    <source>
        <strain evidence="2">ET3784</strain>
    </source>
</reference>
<keyword evidence="3" id="KW-1185">Reference proteome</keyword>
<dbReference type="Proteomes" id="UP001176059">
    <property type="component" value="Unassembled WGS sequence"/>
</dbReference>
<dbReference type="EMBL" id="JANVFO010000071">
    <property type="protein sequence ID" value="KAJ3718034.1"/>
    <property type="molecule type" value="Genomic_DNA"/>
</dbReference>
<sequence length="156" mass="17139">MLKAGQKQHLVGPDIKVILSLNKEARTYPFSSVHHILDYKCPSTPTYEGFEDEIFQTPTPWAEFPTCLCSKHSRVIFWSYCSSYSSCSLCPNVLLTGSEAVPVGSDGPQTSKTMESDGLSIGNLGSDSVGRKGTDLEDFEEESESEIQDNDMATET</sequence>
<feature type="compositionally biased region" description="Acidic residues" evidence="1">
    <location>
        <begin position="136"/>
        <end position="156"/>
    </location>
</feature>
<organism evidence="2 3">
    <name type="scientific">Lentinula guzmanii</name>
    <dbReference type="NCBI Taxonomy" id="2804957"/>
    <lineage>
        <taxon>Eukaryota</taxon>
        <taxon>Fungi</taxon>
        <taxon>Dikarya</taxon>
        <taxon>Basidiomycota</taxon>
        <taxon>Agaricomycotina</taxon>
        <taxon>Agaricomycetes</taxon>
        <taxon>Agaricomycetidae</taxon>
        <taxon>Agaricales</taxon>
        <taxon>Marasmiineae</taxon>
        <taxon>Omphalotaceae</taxon>
        <taxon>Lentinula</taxon>
    </lineage>
</organism>
<evidence type="ECO:0000313" key="3">
    <source>
        <dbReference type="Proteomes" id="UP001176059"/>
    </source>
</evidence>
<feature type="region of interest" description="Disordered" evidence="1">
    <location>
        <begin position="102"/>
        <end position="156"/>
    </location>
</feature>
<evidence type="ECO:0000313" key="2">
    <source>
        <dbReference type="EMBL" id="KAJ3718034.1"/>
    </source>
</evidence>
<protein>
    <submittedName>
        <fullName evidence="2">Uncharacterized protein</fullName>
    </submittedName>
</protein>
<dbReference type="AlphaFoldDB" id="A0AA38MRB7"/>